<dbReference type="RefSeq" id="XP_028489976.1">
    <property type="nucleotide sequence ID" value="XM_028629708.1"/>
</dbReference>
<dbReference type="VEuPathDB" id="FungiDB:C8Q69DRAFT_454525"/>
<comment type="caution">
    <text evidence="2">The sequence shown here is derived from an EMBL/GenBank/DDBJ whole genome shotgun (WGS) entry which is preliminary data.</text>
</comment>
<sequence length="166" mass="19362">MPHWTFYKTTDDSNSLPEADQKKVRTTPDTVYDALSRWRRQIVGYQNHCRQWDLCFLGFVKTEISPHCQVSLGERPRDNEYSRSIRNGDVGFRHASLWLQMQCGHIYTLMETLICGAGVYLEAAAAGICIAEQENFHETLHVAHLRHDPDRYWDVVQRTWLAAHKE</sequence>
<dbReference type="GeneID" id="39598985"/>
<protein>
    <submittedName>
        <fullName evidence="2">Uncharacterized protein</fullName>
    </submittedName>
</protein>
<dbReference type="Proteomes" id="UP000283841">
    <property type="component" value="Unassembled WGS sequence"/>
</dbReference>
<dbReference type="EMBL" id="RCNU01000001">
    <property type="protein sequence ID" value="RWR00332.1"/>
    <property type="molecule type" value="Genomic_DNA"/>
</dbReference>
<name>A0A443I8D8_BYSSP</name>
<keyword evidence="3" id="KW-1185">Reference proteome</keyword>
<proteinExistence type="predicted"/>
<evidence type="ECO:0000313" key="2">
    <source>
        <dbReference type="EMBL" id="RWR00332.1"/>
    </source>
</evidence>
<organism evidence="2 3">
    <name type="scientific">Byssochlamys spectabilis</name>
    <name type="common">Paecilomyces variotii</name>
    <dbReference type="NCBI Taxonomy" id="264951"/>
    <lineage>
        <taxon>Eukaryota</taxon>
        <taxon>Fungi</taxon>
        <taxon>Dikarya</taxon>
        <taxon>Ascomycota</taxon>
        <taxon>Pezizomycotina</taxon>
        <taxon>Eurotiomycetes</taxon>
        <taxon>Eurotiomycetidae</taxon>
        <taxon>Eurotiales</taxon>
        <taxon>Thermoascaceae</taxon>
        <taxon>Paecilomyces</taxon>
    </lineage>
</organism>
<gene>
    <name evidence="2" type="ORF">C8Q69DRAFT_454525</name>
</gene>
<accession>A0A443I8D8</accession>
<dbReference type="AlphaFoldDB" id="A0A443I8D8"/>
<reference evidence="2 3" key="1">
    <citation type="journal article" date="2018" name="Front. Microbiol.">
        <title>Genomic and genetic insights into a cosmopolitan fungus, Paecilomyces variotii (Eurotiales).</title>
        <authorList>
            <person name="Urquhart A.S."/>
            <person name="Mondo S.J."/>
            <person name="Makela M.R."/>
            <person name="Hane J.K."/>
            <person name="Wiebenga A."/>
            <person name="He G."/>
            <person name="Mihaltcheva S."/>
            <person name="Pangilinan J."/>
            <person name="Lipzen A."/>
            <person name="Barry K."/>
            <person name="de Vries R.P."/>
            <person name="Grigoriev I.V."/>
            <person name="Idnurm A."/>
        </authorList>
    </citation>
    <scope>NUCLEOTIDE SEQUENCE [LARGE SCALE GENOMIC DNA]</scope>
    <source>
        <strain evidence="2 3">CBS 101075</strain>
    </source>
</reference>
<feature type="region of interest" description="Disordered" evidence="1">
    <location>
        <begin position="1"/>
        <end position="23"/>
    </location>
</feature>
<evidence type="ECO:0000256" key="1">
    <source>
        <dbReference type="SAM" id="MobiDB-lite"/>
    </source>
</evidence>
<evidence type="ECO:0000313" key="3">
    <source>
        <dbReference type="Proteomes" id="UP000283841"/>
    </source>
</evidence>